<comment type="similarity">
    <text evidence="7">Belongs to the binding-protein-dependent transport system permease family.</text>
</comment>
<feature type="transmembrane region" description="Helical" evidence="7">
    <location>
        <begin position="12"/>
        <end position="32"/>
    </location>
</feature>
<feature type="compositionally biased region" description="Basic and acidic residues" evidence="8">
    <location>
        <begin position="319"/>
        <end position="329"/>
    </location>
</feature>
<dbReference type="PANTHER" id="PTHR30193">
    <property type="entry name" value="ABC TRANSPORTER PERMEASE PROTEIN"/>
    <property type="match status" value="1"/>
</dbReference>
<sequence>MKQRKLGYNRYAKYGYIFSLPFVIAFLIFSLYPTIYTALIGFTDMKGIGTTTFHFLTDDPFKNFKTVLTNPSFLTALKNTIVIWLCNFIPQILLALLLAAWFTDRRSKVRGQGLFKVLIYMPNIITAATIAILFNALFGYPLGPVNDILMKLGLIDEPINLLLNKSVTRGVVIFIQTWMWYGSTMITLISGILGISPEIYESAEVDGANRVQTFFRITLPNIKTILTFTLVTSLIGGLNMFDIPKLLQNGGPDNATLTTSLFIYNQAFSGSYLYNRAAAASMIMFVLIAILSAVTFFIMRDQDEAAERKAAKRQRRLEKHPEHEGGTAK</sequence>
<reference evidence="10" key="1">
    <citation type="submission" date="2020-10" db="EMBL/GenBank/DDBJ databases">
        <authorList>
            <person name="Gilroy R."/>
        </authorList>
    </citation>
    <scope>NUCLEOTIDE SEQUENCE</scope>
    <source>
        <strain evidence="10">ChiSjej2B20-13462</strain>
    </source>
</reference>
<keyword evidence="3" id="KW-1003">Cell membrane</keyword>
<dbReference type="GO" id="GO:0055085">
    <property type="term" value="P:transmembrane transport"/>
    <property type="evidence" value="ECO:0007669"/>
    <property type="project" value="InterPro"/>
</dbReference>
<dbReference type="InterPro" id="IPR051393">
    <property type="entry name" value="ABC_transporter_permease"/>
</dbReference>
<keyword evidence="2 7" id="KW-0813">Transport</keyword>
<keyword evidence="4 7" id="KW-0812">Transmembrane</keyword>
<dbReference type="Gene3D" id="1.10.3720.10">
    <property type="entry name" value="MetI-like"/>
    <property type="match status" value="1"/>
</dbReference>
<comment type="caution">
    <text evidence="10">The sequence shown here is derived from an EMBL/GenBank/DDBJ whole genome shotgun (WGS) entry which is preliminary data.</text>
</comment>
<gene>
    <name evidence="10" type="ORF">IAA67_04120</name>
</gene>
<feature type="transmembrane region" description="Helical" evidence="7">
    <location>
        <begin position="81"/>
        <end position="102"/>
    </location>
</feature>
<evidence type="ECO:0000259" key="9">
    <source>
        <dbReference type="PROSITE" id="PS50928"/>
    </source>
</evidence>
<comment type="subcellular location">
    <subcellularLocation>
        <location evidence="1 7">Cell membrane</location>
        <topology evidence="1 7">Multi-pass membrane protein</topology>
    </subcellularLocation>
</comment>
<organism evidence="10 11">
    <name type="scientific">Candidatus Avoscillospira stercorigallinarum</name>
    <dbReference type="NCBI Taxonomy" id="2840708"/>
    <lineage>
        <taxon>Bacteria</taxon>
        <taxon>Bacillati</taxon>
        <taxon>Bacillota</taxon>
        <taxon>Clostridia</taxon>
        <taxon>Eubacteriales</taxon>
        <taxon>Oscillospiraceae</taxon>
        <taxon>Oscillospiraceae incertae sedis</taxon>
        <taxon>Candidatus Avoscillospira</taxon>
    </lineage>
</organism>
<dbReference type="AlphaFoldDB" id="A0A9D1CNI4"/>
<feature type="region of interest" description="Disordered" evidence="8">
    <location>
        <begin position="308"/>
        <end position="329"/>
    </location>
</feature>
<keyword evidence="5 7" id="KW-1133">Transmembrane helix</keyword>
<evidence type="ECO:0000256" key="4">
    <source>
        <dbReference type="ARBA" id="ARBA00022692"/>
    </source>
</evidence>
<dbReference type="PROSITE" id="PS50928">
    <property type="entry name" value="ABC_TM1"/>
    <property type="match status" value="1"/>
</dbReference>
<feature type="transmembrane region" description="Helical" evidence="7">
    <location>
        <begin position="221"/>
        <end position="241"/>
    </location>
</feature>
<reference evidence="10" key="2">
    <citation type="journal article" date="2021" name="PeerJ">
        <title>Extensive microbial diversity within the chicken gut microbiome revealed by metagenomics and culture.</title>
        <authorList>
            <person name="Gilroy R."/>
            <person name="Ravi A."/>
            <person name="Getino M."/>
            <person name="Pursley I."/>
            <person name="Horton D.L."/>
            <person name="Alikhan N.F."/>
            <person name="Baker D."/>
            <person name="Gharbi K."/>
            <person name="Hall N."/>
            <person name="Watson M."/>
            <person name="Adriaenssens E.M."/>
            <person name="Foster-Nyarko E."/>
            <person name="Jarju S."/>
            <person name="Secka A."/>
            <person name="Antonio M."/>
            <person name="Oren A."/>
            <person name="Chaudhuri R.R."/>
            <person name="La Ragione R."/>
            <person name="Hildebrand F."/>
            <person name="Pallen M.J."/>
        </authorList>
    </citation>
    <scope>NUCLEOTIDE SEQUENCE</scope>
    <source>
        <strain evidence="10">ChiSjej2B20-13462</strain>
    </source>
</reference>
<evidence type="ECO:0000313" key="10">
    <source>
        <dbReference type="EMBL" id="HIQ69500.1"/>
    </source>
</evidence>
<dbReference type="Pfam" id="PF00528">
    <property type="entry name" value="BPD_transp_1"/>
    <property type="match status" value="1"/>
</dbReference>
<keyword evidence="6 7" id="KW-0472">Membrane</keyword>
<name>A0A9D1CNI4_9FIRM</name>
<evidence type="ECO:0000256" key="7">
    <source>
        <dbReference type="RuleBase" id="RU363032"/>
    </source>
</evidence>
<dbReference type="Proteomes" id="UP000886874">
    <property type="component" value="Unassembled WGS sequence"/>
</dbReference>
<evidence type="ECO:0000256" key="5">
    <source>
        <dbReference type="ARBA" id="ARBA00022989"/>
    </source>
</evidence>
<dbReference type="GO" id="GO:0005886">
    <property type="term" value="C:plasma membrane"/>
    <property type="evidence" value="ECO:0007669"/>
    <property type="project" value="UniProtKB-SubCell"/>
</dbReference>
<evidence type="ECO:0000256" key="8">
    <source>
        <dbReference type="SAM" id="MobiDB-lite"/>
    </source>
</evidence>
<dbReference type="InterPro" id="IPR035906">
    <property type="entry name" value="MetI-like_sf"/>
</dbReference>
<evidence type="ECO:0000313" key="11">
    <source>
        <dbReference type="Proteomes" id="UP000886874"/>
    </source>
</evidence>
<evidence type="ECO:0000256" key="2">
    <source>
        <dbReference type="ARBA" id="ARBA00022448"/>
    </source>
</evidence>
<evidence type="ECO:0000256" key="1">
    <source>
        <dbReference type="ARBA" id="ARBA00004651"/>
    </source>
</evidence>
<feature type="domain" description="ABC transmembrane type-1" evidence="9">
    <location>
        <begin position="77"/>
        <end position="295"/>
    </location>
</feature>
<dbReference type="CDD" id="cd06261">
    <property type="entry name" value="TM_PBP2"/>
    <property type="match status" value="1"/>
</dbReference>
<accession>A0A9D1CNI4</accession>
<dbReference type="InterPro" id="IPR000515">
    <property type="entry name" value="MetI-like"/>
</dbReference>
<dbReference type="EMBL" id="DVFN01000063">
    <property type="protein sequence ID" value="HIQ69500.1"/>
    <property type="molecule type" value="Genomic_DNA"/>
</dbReference>
<proteinExistence type="inferred from homology"/>
<feature type="transmembrane region" description="Helical" evidence="7">
    <location>
        <begin position="277"/>
        <end position="299"/>
    </location>
</feature>
<evidence type="ECO:0000256" key="6">
    <source>
        <dbReference type="ARBA" id="ARBA00023136"/>
    </source>
</evidence>
<dbReference type="PANTHER" id="PTHR30193:SF37">
    <property type="entry name" value="INNER MEMBRANE ABC TRANSPORTER PERMEASE PROTEIN YCJO"/>
    <property type="match status" value="1"/>
</dbReference>
<feature type="transmembrane region" description="Helical" evidence="7">
    <location>
        <begin position="178"/>
        <end position="200"/>
    </location>
</feature>
<feature type="transmembrane region" description="Helical" evidence="7">
    <location>
        <begin position="114"/>
        <end position="140"/>
    </location>
</feature>
<dbReference type="SUPFAM" id="SSF161098">
    <property type="entry name" value="MetI-like"/>
    <property type="match status" value="1"/>
</dbReference>
<protein>
    <submittedName>
        <fullName evidence="10">Sugar ABC transporter permease</fullName>
    </submittedName>
</protein>
<evidence type="ECO:0000256" key="3">
    <source>
        <dbReference type="ARBA" id="ARBA00022475"/>
    </source>
</evidence>